<protein>
    <submittedName>
        <fullName evidence="2">Uncharacterized protein</fullName>
    </submittedName>
</protein>
<proteinExistence type="predicted"/>
<comment type="caution">
    <text evidence="2">The sequence shown here is derived from an EMBL/GenBank/DDBJ whole genome shotgun (WGS) entry which is preliminary data.</text>
</comment>
<gene>
    <name evidence="2" type="ORF">A9W98_02045</name>
</gene>
<evidence type="ECO:0000313" key="3">
    <source>
        <dbReference type="Proteomes" id="UP000093757"/>
    </source>
</evidence>
<evidence type="ECO:0000256" key="1">
    <source>
        <dbReference type="SAM" id="SignalP"/>
    </source>
</evidence>
<keyword evidence="1" id="KW-0732">Signal</keyword>
<dbReference type="Proteomes" id="UP000093757">
    <property type="component" value="Unassembled WGS sequence"/>
</dbReference>
<feature type="signal peptide" evidence="1">
    <location>
        <begin position="1"/>
        <end position="20"/>
    </location>
</feature>
<organism evidence="2 3">
    <name type="scientific">Mycobacterium gordonae</name>
    <dbReference type="NCBI Taxonomy" id="1778"/>
    <lineage>
        <taxon>Bacteria</taxon>
        <taxon>Bacillati</taxon>
        <taxon>Actinomycetota</taxon>
        <taxon>Actinomycetes</taxon>
        <taxon>Mycobacteriales</taxon>
        <taxon>Mycobacteriaceae</taxon>
        <taxon>Mycobacterium</taxon>
    </lineage>
</organism>
<name>A0A1A6BE45_MYCGO</name>
<feature type="chain" id="PRO_5038331702" evidence="1">
    <location>
        <begin position="21"/>
        <end position="71"/>
    </location>
</feature>
<evidence type="ECO:0000313" key="2">
    <source>
        <dbReference type="EMBL" id="OBS00590.1"/>
    </source>
</evidence>
<reference evidence="2 3" key="1">
    <citation type="submission" date="2016-06" db="EMBL/GenBank/DDBJ databases">
        <authorList>
            <person name="Kjaerup R.B."/>
            <person name="Dalgaard T.S."/>
            <person name="Juul-Madsen H.R."/>
        </authorList>
    </citation>
    <scope>NUCLEOTIDE SEQUENCE [LARGE SCALE GENOMIC DNA]</scope>
    <source>
        <strain evidence="2 3">1245752.6</strain>
    </source>
</reference>
<dbReference type="AlphaFoldDB" id="A0A1A6BE45"/>
<accession>A0A1A6BE45</accession>
<sequence length="71" mass="6821">MKMKQLTAGFAIAAALSVLAVNPLGVPTVGLDLPVASAAAVRSRAAATATSIGATATVTGGLELCRLAAGN</sequence>
<dbReference type="EMBL" id="MAEM01000357">
    <property type="protein sequence ID" value="OBS00590.1"/>
    <property type="molecule type" value="Genomic_DNA"/>
</dbReference>